<feature type="binding site" evidence="18">
    <location>
        <begin position="364"/>
        <end position="365"/>
    </location>
    <ligand>
        <name>acetyl-CoA</name>
        <dbReference type="ChEBI" id="CHEBI:57288"/>
    </ligand>
</feature>
<evidence type="ECO:0000256" key="1">
    <source>
        <dbReference type="ARBA" id="ARBA00004496"/>
    </source>
</evidence>
<dbReference type="InterPro" id="IPR025877">
    <property type="entry name" value="MobA-like_NTP_Trfase"/>
</dbReference>
<dbReference type="PANTHER" id="PTHR43584:SF3">
    <property type="entry name" value="BIFUNCTIONAL PROTEIN GLMU"/>
    <property type="match status" value="1"/>
</dbReference>
<comment type="function">
    <text evidence="17 18">Catalyzes the last two sequential reactions in the de novo biosynthetic pathway for UDP-N-acetylglucosamine (UDP-GlcNAc). The C-terminal domain catalyzes the transfer of acetyl group from acetyl coenzyme A to glucosamine-1-phosphate (GlcN-1-P) to produce N-acetylglucosamine-1-phosphate (GlcNAc-1-P), which is converted into UDP-GlcNAc by the transfer of uridine 5-monophosphate (from uridine 5-triphosphate), a reaction catalyzed by the N-terminal domain.</text>
</comment>
<evidence type="ECO:0000256" key="13">
    <source>
        <dbReference type="ARBA" id="ARBA00023315"/>
    </source>
</evidence>
<keyword evidence="8 18" id="KW-0677">Repeat</keyword>
<dbReference type="GO" id="GO:0008360">
    <property type="term" value="P:regulation of cell shape"/>
    <property type="evidence" value="ECO:0007669"/>
    <property type="project" value="UniProtKB-KW"/>
</dbReference>
<feature type="binding site" evidence="18">
    <location>
        <position position="100"/>
    </location>
    <ligand>
        <name>Mg(2+)</name>
        <dbReference type="ChEBI" id="CHEBI:18420"/>
    </ligand>
</feature>
<evidence type="ECO:0000256" key="10">
    <source>
        <dbReference type="ARBA" id="ARBA00022960"/>
    </source>
</evidence>
<dbReference type="Pfam" id="PF12804">
    <property type="entry name" value="NTP_transf_3"/>
    <property type="match status" value="1"/>
</dbReference>
<feature type="domain" description="MobA-like NTP transferase" evidence="19">
    <location>
        <begin position="5"/>
        <end position="138"/>
    </location>
</feature>
<comment type="subunit">
    <text evidence="18">Homotrimer.</text>
</comment>
<dbReference type="Gene3D" id="2.160.10.10">
    <property type="entry name" value="Hexapeptide repeat proteins"/>
    <property type="match status" value="1"/>
</dbReference>
<dbReference type="Pfam" id="PF00132">
    <property type="entry name" value="Hexapep"/>
    <property type="match status" value="2"/>
</dbReference>
<dbReference type="Proteomes" id="UP001139311">
    <property type="component" value="Unassembled WGS sequence"/>
</dbReference>
<dbReference type="GO" id="GO:0000287">
    <property type="term" value="F:magnesium ion binding"/>
    <property type="evidence" value="ECO:0007669"/>
    <property type="project" value="UniProtKB-UniRule"/>
</dbReference>
<feature type="binding site" evidence="18">
    <location>
        <position position="150"/>
    </location>
    <ligand>
        <name>UDP-N-acetyl-alpha-D-glucosamine</name>
        <dbReference type="ChEBI" id="CHEBI:57705"/>
    </ligand>
</feature>
<evidence type="ECO:0000256" key="16">
    <source>
        <dbReference type="ARBA" id="ARBA00048493"/>
    </source>
</evidence>
<evidence type="ECO:0000313" key="20">
    <source>
        <dbReference type="EMBL" id="MCB4823029.1"/>
    </source>
</evidence>
<comment type="catalytic activity">
    <reaction evidence="15 18">
        <text>alpha-D-glucosamine 1-phosphate + acetyl-CoA = N-acetyl-alpha-D-glucosamine 1-phosphate + CoA + H(+)</text>
        <dbReference type="Rhea" id="RHEA:13725"/>
        <dbReference type="ChEBI" id="CHEBI:15378"/>
        <dbReference type="ChEBI" id="CHEBI:57287"/>
        <dbReference type="ChEBI" id="CHEBI:57288"/>
        <dbReference type="ChEBI" id="CHEBI:57776"/>
        <dbReference type="ChEBI" id="CHEBI:58516"/>
        <dbReference type="EC" id="2.3.1.157"/>
    </reaction>
</comment>
<dbReference type="SUPFAM" id="SSF51161">
    <property type="entry name" value="Trimeric LpxA-like enzymes"/>
    <property type="match status" value="1"/>
</dbReference>
<feature type="binding site" evidence="18">
    <location>
        <position position="222"/>
    </location>
    <ligand>
        <name>UDP-N-acetyl-alpha-D-glucosamine</name>
        <dbReference type="ChEBI" id="CHEBI:57705"/>
    </ligand>
</feature>
<comment type="catalytic activity">
    <reaction evidence="16 18">
        <text>N-acetyl-alpha-D-glucosamine 1-phosphate + UTP + H(+) = UDP-N-acetyl-alpha-D-glucosamine + diphosphate</text>
        <dbReference type="Rhea" id="RHEA:13509"/>
        <dbReference type="ChEBI" id="CHEBI:15378"/>
        <dbReference type="ChEBI" id="CHEBI:33019"/>
        <dbReference type="ChEBI" id="CHEBI:46398"/>
        <dbReference type="ChEBI" id="CHEBI:57705"/>
        <dbReference type="ChEBI" id="CHEBI:57776"/>
        <dbReference type="EC" id="2.7.7.23"/>
    </reaction>
</comment>
<feature type="binding site" evidence="18">
    <location>
        <position position="329"/>
    </location>
    <ligand>
        <name>UDP-N-acetyl-alpha-D-glucosamine</name>
        <dbReference type="ChEBI" id="CHEBI:57705"/>
    </ligand>
</feature>
<feature type="binding site" evidence="18">
    <location>
        <position position="383"/>
    </location>
    <ligand>
        <name>acetyl-CoA</name>
        <dbReference type="ChEBI" id="CHEBI:57288"/>
    </ligand>
</feature>
<evidence type="ECO:0000256" key="18">
    <source>
        <dbReference type="HAMAP-Rule" id="MF_01631"/>
    </source>
</evidence>
<feature type="binding site" evidence="18">
    <location>
        <position position="70"/>
    </location>
    <ligand>
        <name>UDP-N-acetyl-alpha-D-glucosamine</name>
        <dbReference type="ChEBI" id="CHEBI:57705"/>
    </ligand>
</feature>
<dbReference type="GO" id="GO:0005737">
    <property type="term" value="C:cytoplasm"/>
    <property type="evidence" value="ECO:0007669"/>
    <property type="project" value="UniProtKB-SubCell"/>
</dbReference>
<dbReference type="GO" id="GO:0003977">
    <property type="term" value="F:UDP-N-acetylglucosamine diphosphorylase activity"/>
    <property type="evidence" value="ECO:0007669"/>
    <property type="project" value="UniProtKB-UniRule"/>
</dbReference>
<gene>
    <name evidence="18 20" type="primary">glmU</name>
    <name evidence="20" type="ORF">LHA35_14935</name>
</gene>
<feature type="region of interest" description="N-acetyltransferase" evidence="18">
    <location>
        <begin position="246"/>
        <end position="436"/>
    </location>
</feature>
<keyword evidence="6 18" id="KW-0548">Nucleotidyltransferase</keyword>
<dbReference type="CDD" id="cd03353">
    <property type="entry name" value="LbH_GlmU_C"/>
    <property type="match status" value="1"/>
</dbReference>
<comment type="cofactor">
    <cofactor evidence="18">
        <name>Mg(2+)</name>
        <dbReference type="ChEBI" id="CHEBI:18420"/>
    </cofactor>
    <text evidence="18">Binds 1 Mg(2+) ion per subunit.</text>
</comment>
<feature type="binding site" evidence="18">
    <location>
        <position position="22"/>
    </location>
    <ligand>
        <name>UDP-N-acetyl-alpha-D-glucosamine</name>
        <dbReference type="ChEBI" id="CHEBI:57705"/>
    </ligand>
</feature>
<dbReference type="SUPFAM" id="SSF53448">
    <property type="entry name" value="Nucleotide-diphospho-sugar transferases"/>
    <property type="match status" value="1"/>
</dbReference>
<comment type="pathway">
    <text evidence="18">Bacterial outer membrane biogenesis; LPS lipid A biosynthesis.</text>
</comment>
<comment type="pathway">
    <text evidence="18">Nucleotide-sugar biosynthesis; UDP-N-acetyl-alpha-D-glucosamine biosynthesis; N-acetyl-alpha-D-glucosamine 1-phosphate from alpha-D-glucosamine 6-phosphate (route II): step 2/2.</text>
</comment>
<feature type="binding site" evidence="18">
    <location>
        <position position="165"/>
    </location>
    <ligand>
        <name>UDP-N-acetyl-alpha-D-glucosamine</name>
        <dbReference type="ChEBI" id="CHEBI:57705"/>
    </ligand>
</feature>
<reference evidence="20" key="1">
    <citation type="submission" date="2021-10" db="EMBL/GenBank/DDBJ databases">
        <title>Roseicella aerolatum sp. nov., isolated from aerosols of e-waste dismantling site.</title>
        <authorList>
            <person name="Qin T."/>
        </authorList>
    </citation>
    <scope>NUCLEOTIDE SEQUENCE</scope>
    <source>
        <strain evidence="20">GB24</strain>
    </source>
</reference>
<dbReference type="NCBIfam" id="TIGR01173">
    <property type="entry name" value="glmU"/>
    <property type="match status" value="1"/>
</dbReference>
<dbReference type="HAMAP" id="MF_01631">
    <property type="entry name" value="GlmU"/>
    <property type="match status" value="1"/>
</dbReference>
<dbReference type="EMBL" id="JAJAQI010000021">
    <property type="protein sequence ID" value="MCB4823029.1"/>
    <property type="molecule type" value="Genomic_DNA"/>
</dbReference>
<dbReference type="InterPro" id="IPR001451">
    <property type="entry name" value="Hexapep"/>
</dbReference>
<evidence type="ECO:0000256" key="12">
    <source>
        <dbReference type="ARBA" id="ARBA00023268"/>
    </source>
</evidence>
<evidence type="ECO:0000256" key="8">
    <source>
        <dbReference type="ARBA" id="ARBA00022737"/>
    </source>
</evidence>
<evidence type="ECO:0000256" key="14">
    <source>
        <dbReference type="ARBA" id="ARBA00023316"/>
    </source>
</evidence>
<evidence type="ECO:0000259" key="19">
    <source>
        <dbReference type="Pfam" id="PF12804"/>
    </source>
</evidence>
<dbReference type="InterPro" id="IPR011004">
    <property type="entry name" value="Trimer_LpxA-like_sf"/>
</dbReference>
<evidence type="ECO:0000256" key="17">
    <source>
        <dbReference type="ARBA" id="ARBA00049628"/>
    </source>
</evidence>
<keyword evidence="4 18" id="KW-0963">Cytoplasm</keyword>
<accession>A0A9X1L8Y5</accession>
<comment type="pathway">
    <text evidence="18">Nucleotide-sugar biosynthesis; UDP-N-acetyl-alpha-D-glucosamine biosynthesis; UDP-N-acetyl-alpha-D-glucosamine from N-acetyl-alpha-D-glucosamine 1-phosphate: step 1/1.</text>
</comment>
<evidence type="ECO:0000256" key="3">
    <source>
        <dbReference type="ARBA" id="ARBA00007947"/>
    </source>
</evidence>
<evidence type="ECO:0000313" key="21">
    <source>
        <dbReference type="Proteomes" id="UP001139311"/>
    </source>
</evidence>
<feature type="binding site" evidence="18">
    <location>
        <position position="135"/>
    </location>
    <ligand>
        <name>UDP-N-acetyl-alpha-D-glucosamine</name>
        <dbReference type="ChEBI" id="CHEBI:57705"/>
    </ligand>
</feature>
<dbReference type="EC" id="2.3.1.157" evidence="18"/>
<evidence type="ECO:0000256" key="11">
    <source>
        <dbReference type="ARBA" id="ARBA00022984"/>
    </source>
</evidence>
<dbReference type="InterPro" id="IPR029044">
    <property type="entry name" value="Nucleotide-diphossugar_trans"/>
</dbReference>
<dbReference type="NCBIfam" id="NF010933">
    <property type="entry name" value="PRK14353.1"/>
    <property type="match status" value="1"/>
</dbReference>
<dbReference type="InterPro" id="IPR038009">
    <property type="entry name" value="GlmU_C_LbH"/>
</dbReference>
<comment type="similarity">
    <text evidence="2 18">In the C-terminal section; belongs to the transferase hexapeptide repeat family.</text>
</comment>
<comment type="caution">
    <text evidence="20">The sequence shown here is derived from an EMBL/GenBank/DDBJ whole genome shotgun (WGS) entry which is preliminary data.</text>
</comment>
<evidence type="ECO:0000256" key="2">
    <source>
        <dbReference type="ARBA" id="ARBA00007707"/>
    </source>
</evidence>
<dbReference type="InterPro" id="IPR005882">
    <property type="entry name" value="Bifunctional_GlmU"/>
</dbReference>
<keyword evidence="7 18" id="KW-0479">Metal-binding</keyword>
<evidence type="ECO:0000256" key="9">
    <source>
        <dbReference type="ARBA" id="ARBA00022842"/>
    </source>
</evidence>
<dbReference type="EC" id="2.7.7.23" evidence="18"/>
<keyword evidence="5 18" id="KW-0808">Transferase</keyword>
<evidence type="ECO:0000256" key="15">
    <source>
        <dbReference type="ARBA" id="ARBA00048247"/>
    </source>
</evidence>
<feature type="binding site" evidence="18">
    <location>
        <begin position="8"/>
        <end position="11"/>
    </location>
    <ligand>
        <name>UDP-N-acetyl-alpha-D-glucosamine</name>
        <dbReference type="ChEBI" id="CHEBI:57705"/>
    </ligand>
</feature>
<dbReference type="InterPro" id="IPR050065">
    <property type="entry name" value="GlmU-like"/>
</dbReference>
<dbReference type="RefSeq" id="WP_226609197.1">
    <property type="nucleotide sequence ID" value="NZ_JAJAQI010000021.1"/>
</dbReference>
<feature type="binding site" evidence="18">
    <location>
        <position position="222"/>
    </location>
    <ligand>
        <name>Mg(2+)</name>
        <dbReference type="ChEBI" id="CHEBI:18420"/>
    </ligand>
</feature>
<sequence length="436" mass="45120">MPTAAIILAAGLGTRMKSALPKALHPVAGRPMINHLLGACEQVFDRIVVVVGPGMPALERAVAPHATVVQGERLGTGHAALQAAPLLRDFPGDVAILYADNPLITVPTIRRLVARRTEAGLALLAMRPADPGRYGRVVQDAAGHVARIVEWADASEAERAIGLCNAGVVCAPAVDLFRWLDAVGNDNAKGEYYLTDIVGLAVAEGRRVAAEEAAEAELAGANSRAELAQLEAGMQARLRAAAMAGGATLTAPETVFFSWDTRLGQDVSIGPNVVFGPGVTVEDGVEIRAFSHLEGCVVRSGAVIGPFARLRPGTEVGREAHVGNFVELKAATLAEGAKANHLTYLGDVTVGAKANIGAGTITCNYDGVHKHRTEIGAGAFIGSDTALVAPVRVGDRALVAAGSVITEDVPDDALAIARGRQATKPGRGFKGKKGSH</sequence>
<dbReference type="GO" id="GO:0016020">
    <property type="term" value="C:membrane"/>
    <property type="evidence" value="ECO:0007669"/>
    <property type="project" value="GOC"/>
</dbReference>
<feature type="binding site" evidence="18">
    <location>
        <position position="418"/>
    </location>
    <ligand>
        <name>acetyl-CoA</name>
        <dbReference type="ChEBI" id="CHEBI:57288"/>
    </ligand>
</feature>
<dbReference type="PANTHER" id="PTHR43584">
    <property type="entry name" value="NUCLEOTIDYL TRANSFERASE"/>
    <property type="match status" value="1"/>
</dbReference>
<feature type="region of interest" description="Linker" evidence="18">
    <location>
        <begin position="225"/>
        <end position="245"/>
    </location>
</feature>
<feature type="binding site" evidence="18">
    <location>
        <position position="344"/>
    </location>
    <ligand>
        <name>UDP-N-acetyl-alpha-D-glucosamine</name>
        <dbReference type="ChEBI" id="CHEBI:57705"/>
    </ligand>
</feature>
<keyword evidence="21" id="KW-1185">Reference proteome</keyword>
<evidence type="ECO:0000256" key="6">
    <source>
        <dbReference type="ARBA" id="ARBA00022695"/>
    </source>
</evidence>
<dbReference type="GO" id="GO:0071555">
    <property type="term" value="P:cell wall organization"/>
    <property type="evidence" value="ECO:0007669"/>
    <property type="project" value="UniProtKB-KW"/>
</dbReference>
<keyword evidence="11 18" id="KW-0573">Peptidoglycan synthesis</keyword>
<comment type="subcellular location">
    <subcellularLocation>
        <location evidence="1 18">Cytoplasm</location>
    </subcellularLocation>
</comment>
<keyword evidence="10 18" id="KW-0133">Cell shape</keyword>
<proteinExistence type="inferred from homology"/>
<comment type="similarity">
    <text evidence="3 18">In the N-terminal section; belongs to the N-acetylglucosamine-1-phosphate uridyltransferase family.</text>
</comment>
<dbReference type="GO" id="GO:0000902">
    <property type="term" value="P:cell morphogenesis"/>
    <property type="evidence" value="ECO:0007669"/>
    <property type="project" value="UniProtKB-UniRule"/>
</dbReference>
<keyword evidence="9 18" id="KW-0460">Magnesium</keyword>
<dbReference type="CDD" id="cd02540">
    <property type="entry name" value="GT2_GlmU_N_bac"/>
    <property type="match status" value="1"/>
</dbReference>
<keyword evidence="14 18" id="KW-0961">Cell wall biogenesis/degradation</keyword>
<keyword evidence="12 18" id="KW-0511">Multifunctional enzyme</keyword>
<keyword evidence="13 18" id="KW-0012">Acyltransferase</keyword>
<feature type="binding site" evidence="18">
    <location>
        <position position="401"/>
    </location>
    <ligand>
        <name>acetyl-CoA</name>
        <dbReference type="ChEBI" id="CHEBI:57288"/>
    </ligand>
</feature>
<feature type="binding site" evidence="18">
    <location>
        <position position="355"/>
    </location>
    <ligand>
        <name>UDP-N-acetyl-alpha-D-glucosamine</name>
        <dbReference type="ChEBI" id="CHEBI:57705"/>
    </ligand>
</feature>
<organism evidence="20 21">
    <name type="scientific">Roseicella aerolata</name>
    <dbReference type="NCBI Taxonomy" id="2883479"/>
    <lineage>
        <taxon>Bacteria</taxon>
        <taxon>Pseudomonadati</taxon>
        <taxon>Pseudomonadota</taxon>
        <taxon>Alphaproteobacteria</taxon>
        <taxon>Acetobacterales</taxon>
        <taxon>Roseomonadaceae</taxon>
        <taxon>Roseicella</taxon>
    </lineage>
</organism>
<dbReference type="GO" id="GO:0009252">
    <property type="term" value="P:peptidoglycan biosynthetic process"/>
    <property type="evidence" value="ECO:0007669"/>
    <property type="project" value="UniProtKB-UniRule"/>
</dbReference>
<feature type="binding site" evidence="18">
    <location>
        <position position="358"/>
    </location>
    <ligand>
        <name>acetyl-CoA</name>
        <dbReference type="ChEBI" id="CHEBI:57288"/>
    </ligand>
</feature>
<feature type="region of interest" description="Pyrophosphorylase" evidence="18">
    <location>
        <begin position="1"/>
        <end position="224"/>
    </location>
</feature>
<dbReference type="InterPro" id="IPR018357">
    <property type="entry name" value="Hexapep_transf_CS"/>
</dbReference>
<feature type="active site" description="Proton acceptor" evidence="18">
    <location>
        <position position="341"/>
    </location>
</feature>
<dbReference type="Gene3D" id="3.90.550.10">
    <property type="entry name" value="Spore Coat Polysaccharide Biosynthesis Protein SpsA, Chain A"/>
    <property type="match status" value="1"/>
</dbReference>
<feature type="binding site" evidence="18">
    <location>
        <begin position="75"/>
        <end position="76"/>
    </location>
    <ligand>
        <name>UDP-N-acetyl-alpha-D-glucosamine</name>
        <dbReference type="ChEBI" id="CHEBI:57705"/>
    </ligand>
</feature>
<evidence type="ECO:0000256" key="5">
    <source>
        <dbReference type="ARBA" id="ARBA00022679"/>
    </source>
</evidence>
<feature type="binding site" evidence="18">
    <location>
        <position position="311"/>
    </location>
    <ligand>
        <name>UDP-N-acetyl-alpha-D-glucosamine</name>
        <dbReference type="ChEBI" id="CHEBI:57705"/>
    </ligand>
</feature>
<protein>
    <recommendedName>
        <fullName evidence="18">Bifunctional protein GlmU</fullName>
    </recommendedName>
    <domain>
        <recommendedName>
            <fullName evidence="18">UDP-N-acetylglucosamine pyrophosphorylase</fullName>
            <ecNumber evidence="18">2.7.7.23</ecNumber>
        </recommendedName>
        <alternativeName>
            <fullName evidence="18">N-acetylglucosamine-1-phosphate uridyltransferase</fullName>
        </alternativeName>
    </domain>
    <domain>
        <recommendedName>
            <fullName evidence="18">Glucosamine-1-phosphate N-acetyltransferase</fullName>
            <ecNumber evidence="18">2.3.1.157</ecNumber>
        </recommendedName>
    </domain>
</protein>
<dbReference type="AlphaFoldDB" id="A0A9X1L8Y5"/>
<comment type="caution">
    <text evidence="18">Lacks conserved residue(s) required for the propagation of feature annotation.</text>
</comment>
<dbReference type="GO" id="GO:0006048">
    <property type="term" value="P:UDP-N-acetylglucosamine biosynthetic process"/>
    <property type="evidence" value="ECO:0007669"/>
    <property type="project" value="InterPro"/>
</dbReference>
<dbReference type="GO" id="GO:0009245">
    <property type="term" value="P:lipid A biosynthetic process"/>
    <property type="evidence" value="ECO:0007669"/>
    <property type="project" value="UniProtKB-UniRule"/>
</dbReference>
<name>A0A9X1L8Y5_9PROT</name>
<evidence type="ECO:0000256" key="7">
    <source>
        <dbReference type="ARBA" id="ARBA00022723"/>
    </source>
</evidence>
<dbReference type="PROSITE" id="PS00101">
    <property type="entry name" value="HEXAPEP_TRANSFERASES"/>
    <property type="match status" value="1"/>
</dbReference>
<dbReference type="GO" id="GO:0019134">
    <property type="term" value="F:glucosamine-1-phosphate N-acetyltransferase activity"/>
    <property type="evidence" value="ECO:0007669"/>
    <property type="project" value="UniProtKB-UniRule"/>
</dbReference>
<evidence type="ECO:0000256" key="4">
    <source>
        <dbReference type="ARBA" id="ARBA00022490"/>
    </source>
</evidence>